<dbReference type="SUPFAM" id="SSF51445">
    <property type="entry name" value="(Trans)glycosidases"/>
    <property type="match status" value="1"/>
</dbReference>
<evidence type="ECO:0008006" key="4">
    <source>
        <dbReference type="Google" id="ProtNLM"/>
    </source>
</evidence>
<comment type="caution">
    <text evidence="2">The sequence shown here is derived from an EMBL/GenBank/DDBJ whole genome shotgun (WGS) entry which is preliminary data.</text>
</comment>
<dbReference type="AlphaFoldDB" id="A0A2A7SDE9"/>
<reference evidence="3" key="1">
    <citation type="submission" date="2017-09" db="EMBL/GenBank/DDBJ databases">
        <title>FDA dAtabase for Regulatory Grade micrObial Sequences (FDA-ARGOS): Supporting development and validation of Infectious Disease Dx tests.</title>
        <authorList>
            <person name="Minogue T."/>
            <person name="Wolcott M."/>
            <person name="Wasieloski L."/>
            <person name="Aguilar W."/>
            <person name="Moore D."/>
            <person name="Tallon L."/>
            <person name="Sadzewicz L."/>
            <person name="Ott S."/>
            <person name="Zhao X."/>
            <person name="Nagaraj S."/>
            <person name="Vavikolanu K."/>
            <person name="Aluvathingal J."/>
            <person name="Nadendla S."/>
            <person name="Sichtig H."/>
        </authorList>
    </citation>
    <scope>NUCLEOTIDE SEQUENCE [LARGE SCALE GENOMIC DNA]</scope>
    <source>
        <strain evidence="3">FDAARGOS_390</strain>
    </source>
</reference>
<organism evidence="2 3">
    <name type="scientific">Burkholderia gladioli</name>
    <name type="common">Pseudomonas marginata</name>
    <name type="synonym">Phytomonas marginata</name>
    <dbReference type="NCBI Taxonomy" id="28095"/>
    <lineage>
        <taxon>Bacteria</taxon>
        <taxon>Pseudomonadati</taxon>
        <taxon>Pseudomonadota</taxon>
        <taxon>Betaproteobacteria</taxon>
        <taxon>Burkholderiales</taxon>
        <taxon>Burkholderiaceae</taxon>
        <taxon>Burkholderia</taxon>
    </lineage>
</organism>
<sequence>MSVIARVSIALLFIVGIAAGAQAQQMDFGGMYGMGGTPPGTYFNNPATNAPSCPAGYTAYQVLGTSNVDWPAFWCGRPHVSGVDPLFDFGGTYAYSSSTAQGAVPWKGYNAYVNPFTHTDTCPPGYSSSQVLGTPNVDNTLYFCYRPHQASGPSMTFGGMTGDGLPPYPNPATGTSYTCPQGYMRYSAYGTPGVDYAIFYCGIAVDASSVKAGDGSLGVGEPFVSNTIVNNWGLQDQINGILSLHPRVVRMWMLNWQEFSGISAGVVQPNPANLALYQQSVDQLVRAGVTVVGMDNSYPSWMTGSSTTADSASIPCPGSGAPYTTFLANWQATWKAQALAFPGIAQWEIGNELNGARTLLPIQTGAGSCGKTTFNYADRLRISLDLMYWGDRGVKAGNPGATVYMPAAAPVTADDIASNDPSLNGIARYLGDIYRAIAANGALSTNKRDYFDGANWHPYIAQDATMSTWVATNQAVHDVLAINGDGGIPVLLSEDGYTTPNTLASQQAMLDTINLTQTNLPWVRYLIWFRAFANSPDPEYAILLGFPFQQTLSSQVFCQFTGCSNLPYRQY</sequence>
<feature type="signal peptide" evidence="1">
    <location>
        <begin position="1"/>
        <end position="23"/>
    </location>
</feature>
<keyword evidence="1" id="KW-0732">Signal</keyword>
<protein>
    <recommendedName>
        <fullName evidence="4">Glycoside hydrolase family 5 domain-containing protein</fullName>
    </recommendedName>
</protein>
<gene>
    <name evidence="2" type="ORF">CRM94_05970</name>
</gene>
<proteinExistence type="predicted"/>
<accession>A0A2A7SDE9</accession>
<dbReference type="Gene3D" id="3.20.20.80">
    <property type="entry name" value="Glycosidases"/>
    <property type="match status" value="1"/>
</dbReference>
<evidence type="ECO:0000313" key="2">
    <source>
        <dbReference type="EMBL" id="PEH41734.1"/>
    </source>
</evidence>
<evidence type="ECO:0000313" key="3">
    <source>
        <dbReference type="Proteomes" id="UP000220629"/>
    </source>
</evidence>
<evidence type="ECO:0000256" key="1">
    <source>
        <dbReference type="SAM" id="SignalP"/>
    </source>
</evidence>
<name>A0A2A7SDE9_BURGA</name>
<feature type="chain" id="PRO_5013309680" description="Glycoside hydrolase family 5 domain-containing protein" evidence="1">
    <location>
        <begin position="24"/>
        <end position="571"/>
    </location>
</feature>
<dbReference type="EMBL" id="PDDY01000001">
    <property type="protein sequence ID" value="PEH41734.1"/>
    <property type="molecule type" value="Genomic_DNA"/>
</dbReference>
<dbReference type="Proteomes" id="UP000220629">
    <property type="component" value="Unassembled WGS sequence"/>
</dbReference>
<dbReference type="InterPro" id="IPR017853">
    <property type="entry name" value="GH"/>
</dbReference>